<evidence type="ECO:0000256" key="7">
    <source>
        <dbReference type="ARBA" id="ARBA00022777"/>
    </source>
</evidence>
<proteinExistence type="inferred from homology"/>
<keyword evidence="4 13" id="KW-0723">Serine/threonine-protein kinase</keyword>
<dbReference type="SUPFAM" id="SSF56112">
    <property type="entry name" value="Protein kinase-like (PK-like)"/>
    <property type="match status" value="1"/>
</dbReference>
<dbReference type="EMBL" id="BSYR01000035">
    <property type="protein sequence ID" value="GMJ01637.1"/>
    <property type="molecule type" value="Genomic_DNA"/>
</dbReference>
<feature type="domain" description="NAF" evidence="15">
    <location>
        <begin position="300"/>
        <end position="324"/>
    </location>
</feature>
<sequence>MPEISDSSDNELSDVSSEMALFGKYEVEKLLGRGAFAKVYQARNVKTGETVAIKALSKRKVVRGKPMAQVKREIAIMRRLNHPNIVKLIEVLATKNKFYFVMEYAKGGELSARVTKGRFSEDLCRRYFQQLILAIGFCHSRGVYHRDLKLENLLLDQNWDLKVTDFGLGALSEHVRHDGLLHTLCGTPAYVAPEILARKGYVGAKVDIWACGIILFFLHAGYLPFHESNTIMLYRKIFRGEFKFPEWTSPDLRRFISRLLDTNPETRITIDEITMDPWFKKGYKEIKVHPEEYEMKKETQGNVRINAFDLISFSLGFDLFGLFNDVDFSVQRERFISAETPWKIIERIGEEVERMRSVDVISMTESGIRLEHQGSNLVIAIDVHRLTEKLVVVEVNRWELNAGLSDKIWNDKLKPRLFDLVYNSESETTQA</sequence>
<dbReference type="SMART" id="SM00220">
    <property type="entry name" value="S_TKc"/>
    <property type="match status" value="1"/>
</dbReference>
<dbReference type="PROSITE" id="PS50816">
    <property type="entry name" value="NAF"/>
    <property type="match status" value="1"/>
</dbReference>
<dbReference type="InterPro" id="IPR008271">
    <property type="entry name" value="Ser/Thr_kinase_AS"/>
</dbReference>
<dbReference type="PROSITE" id="PS00107">
    <property type="entry name" value="PROTEIN_KINASE_ATP"/>
    <property type="match status" value="1"/>
</dbReference>
<keyword evidence="8 12" id="KW-0067">ATP-binding</keyword>
<evidence type="ECO:0000256" key="1">
    <source>
        <dbReference type="ARBA" id="ARBA00001936"/>
    </source>
</evidence>
<evidence type="ECO:0000256" key="3">
    <source>
        <dbReference type="ARBA" id="ARBA00012513"/>
    </source>
</evidence>
<evidence type="ECO:0000256" key="11">
    <source>
        <dbReference type="ARBA" id="ARBA00058225"/>
    </source>
</evidence>
<dbReference type="InterPro" id="IPR017441">
    <property type="entry name" value="Protein_kinase_ATP_BS"/>
</dbReference>
<reference evidence="16" key="1">
    <citation type="submission" date="2023-05" db="EMBL/GenBank/DDBJ databases">
        <title>Genome and transcriptome analyses reveal genes involved in the formation of fine ridges on petal epidermal cells in Hibiscus trionum.</title>
        <authorList>
            <person name="Koshimizu S."/>
            <person name="Masuda S."/>
            <person name="Ishii T."/>
            <person name="Shirasu K."/>
            <person name="Hoshino A."/>
            <person name="Arita M."/>
        </authorList>
    </citation>
    <scope>NUCLEOTIDE SEQUENCE</scope>
    <source>
        <strain evidence="16">Hamamatsu line</strain>
    </source>
</reference>
<evidence type="ECO:0000256" key="4">
    <source>
        <dbReference type="ARBA" id="ARBA00022527"/>
    </source>
</evidence>
<dbReference type="OrthoDB" id="193931at2759"/>
<evidence type="ECO:0000256" key="10">
    <source>
        <dbReference type="ARBA" id="ARBA00048679"/>
    </source>
</evidence>
<evidence type="ECO:0000256" key="12">
    <source>
        <dbReference type="PROSITE-ProRule" id="PRU10141"/>
    </source>
</evidence>
<comment type="cofactor">
    <cofactor evidence="1">
        <name>Mn(2+)</name>
        <dbReference type="ChEBI" id="CHEBI:29035"/>
    </cofactor>
</comment>
<dbReference type="PANTHER" id="PTHR43895:SF160">
    <property type="entry name" value="CBL-INTERACTING SERINE_THREONINE-PROTEIN KINASE 14"/>
    <property type="match status" value="1"/>
</dbReference>
<dbReference type="GO" id="GO:0004674">
    <property type="term" value="F:protein serine/threonine kinase activity"/>
    <property type="evidence" value="ECO:0007669"/>
    <property type="project" value="UniProtKB-KW"/>
</dbReference>
<dbReference type="PROSITE" id="PS00108">
    <property type="entry name" value="PROTEIN_KINASE_ST"/>
    <property type="match status" value="1"/>
</dbReference>
<dbReference type="PROSITE" id="PS50011">
    <property type="entry name" value="PROTEIN_KINASE_DOM"/>
    <property type="match status" value="1"/>
</dbReference>
<dbReference type="Gene3D" id="3.30.200.20">
    <property type="entry name" value="Phosphorylase Kinase, domain 1"/>
    <property type="match status" value="1"/>
</dbReference>
<dbReference type="Gene3D" id="3.30.310.80">
    <property type="entry name" value="Kinase associated domain 1, KA1"/>
    <property type="match status" value="1"/>
</dbReference>
<keyword evidence="5" id="KW-0808">Transferase</keyword>
<evidence type="ECO:0000259" key="15">
    <source>
        <dbReference type="PROSITE" id="PS50816"/>
    </source>
</evidence>
<evidence type="ECO:0000256" key="8">
    <source>
        <dbReference type="ARBA" id="ARBA00022840"/>
    </source>
</evidence>
<comment type="catalytic activity">
    <reaction evidence="9">
        <text>L-threonyl-[protein] + ATP = O-phospho-L-threonyl-[protein] + ADP + H(+)</text>
        <dbReference type="Rhea" id="RHEA:46608"/>
        <dbReference type="Rhea" id="RHEA-COMP:11060"/>
        <dbReference type="Rhea" id="RHEA-COMP:11605"/>
        <dbReference type="ChEBI" id="CHEBI:15378"/>
        <dbReference type="ChEBI" id="CHEBI:30013"/>
        <dbReference type="ChEBI" id="CHEBI:30616"/>
        <dbReference type="ChEBI" id="CHEBI:61977"/>
        <dbReference type="ChEBI" id="CHEBI:456216"/>
        <dbReference type="EC" id="2.7.11.1"/>
    </reaction>
</comment>
<evidence type="ECO:0000259" key="14">
    <source>
        <dbReference type="PROSITE" id="PS50011"/>
    </source>
</evidence>
<accession>A0A9W7IV20</accession>
<dbReference type="FunFam" id="1.10.510.10:FF:000571">
    <property type="entry name" value="Maternal embryonic leucine zipper kinase"/>
    <property type="match status" value="1"/>
</dbReference>
<dbReference type="Proteomes" id="UP001165190">
    <property type="component" value="Unassembled WGS sequence"/>
</dbReference>
<dbReference type="GO" id="GO:0007165">
    <property type="term" value="P:signal transduction"/>
    <property type="evidence" value="ECO:0007669"/>
    <property type="project" value="InterPro"/>
</dbReference>
<dbReference type="GO" id="GO:0005524">
    <property type="term" value="F:ATP binding"/>
    <property type="evidence" value="ECO:0007669"/>
    <property type="project" value="UniProtKB-UniRule"/>
</dbReference>
<feature type="domain" description="Protein kinase" evidence="14">
    <location>
        <begin position="25"/>
        <end position="279"/>
    </location>
</feature>
<gene>
    <name evidence="16" type="ORF">HRI_003832900</name>
</gene>
<protein>
    <recommendedName>
        <fullName evidence="3">non-specific serine/threonine protein kinase</fullName>
        <ecNumber evidence="3">2.7.11.1</ecNumber>
    </recommendedName>
</protein>
<evidence type="ECO:0000256" key="9">
    <source>
        <dbReference type="ARBA" id="ARBA00047899"/>
    </source>
</evidence>
<keyword evidence="6 12" id="KW-0547">Nucleotide-binding</keyword>
<keyword evidence="7 16" id="KW-0418">Kinase</keyword>
<feature type="binding site" evidence="12">
    <location>
        <position position="54"/>
    </location>
    <ligand>
        <name>ATP</name>
        <dbReference type="ChEBI" id="CHEBI:30616"/>
    </ligand>
</feature>
<name>A0A9W7IV20_HIBTR</name>
<dbReference type="InterPro" id="IPR000719">
    <property type="entry name" value="Prot_kinase_dom"/>
</dbReference>
<keyword evidence="17" id="KW-1185">Reference proteome</keyword>
<dbReference type="CDD" id="cd12195">
    <property type="entry name" value="CIPK_C"/>
    <property type="match status" value="1"/>
</dbReference>
<dbReference type="AlphaFoldDB" id="A0A9W7IV20"/>
<dbReference type="Pfam" id="PF00069">
    <property type="entry name" value="Pkinase"/>
    <property type="match status" value="1"/>
</dbReference>
<evidence type="ECO:0000313" key="17">
    <source>
        <dbReference type="Proteomes" id="UP001165190"/>
    </source>
</evidence>
<comment type="catalytic activity">
    <reaction evidence="10">
        <text>L-seryl-[protein] + ATP = O-phospho-L-seryl-[protein] + ADP + H(+)</text>
        <dbReference type="Rhea" id="RHEA:17989"/>
        <dbReference type="Rhea" id="RHEA-COMP:9863"/>
        <dbReference type="Rhea" id="RHEA-COMP:11604"/>
        <dbReference type="ChEBI" id="CHEBI:15378"/>
        <dbReference type="ChEBI" id="CHEBI:29999"/>
        <dbReference type="ChEBI" id="CHEBI:30616"/>
        <dbReference type="ChEBI" id="CHEBI:83421"/>
        <dbReference type="ChEBI" id="CHEBI:456216"/>
        <dbReference type="EC" id="2.7.11.1"/>
    </reaction>
</comment>
<comment type="caution">
    <text evidence="16">The sequence shown here is derived from an EMBL/GenBank/DDBJ whole genome shotgun (WGS) entry which is preliminary data.</text>
</comment>
<dbReference type="InterPro" id="IPR004041">
    <property type="entry name" value="NAF_dom"/>
</dbReference>
<dbReference type="InterPro" id="IPR018451">
    <property type="entry name" value="NAF/FISL_domain"/>
</dbReference>
<dbReference type="PANTHER" id="PTHR43895">
    <property type="entry name" value="CALCIUM/CALMODULIN-DEPENDENT PROTEIN KINASE KINASE-RELATED"/>
    <property type="match status" value="1"/>
</dbReference>
<evidence type="ECO:0000256" key="13">
    <source>
        <dbReference type="RuleBase" id="RU000304"/>
    </source>
</evidence>
<evidence type="ECO:0000256" key="6">
    <source>
        <dbReference type="ARBA" id="ARBA00022741"/>
    </source>
</evidence>
<comment type="function">
    <text evidence="11">CIPK serine-threonine protein kinases interact with CBL proteins. Binding of a CBL protein to the regulatory NAF domain of CIPK protein lead to the activation of the kinase in a calcium-dependent manner.</text>
</comment>
<organism evidence="16 17">
    <name type="scientific">Hibiscus trionum</name>
    <name type="common">Flower of an hour</name>
    <dbReference type="NCBI Taxonomy" id="183268"/>
    <lineage>
        <taxon>Eukaryota</taxon>
        <taxon>Viridiplantae</taxon>
        <taxon>Streptophyta</taxon>
        <taxon>Embryophyta</taxon>
        <taxon>Tracheophyta</taxon>
        <taxon>Spermatophyta</taxon>
        <taxon>Magnoliopsida</taxon>
        <taxon>eudicotyledons</taxon>
        <taxon>Gunneridae</taxon>
        <taxon>Pentapetalae</taxon>
        <taxon>rosids</taxon>
        <taxon>malvids</taxon>
        <taxon>Malvales</taxon>
        <taxon>Malvaceae</taxon>
        <taxon>Malvoideae</taxon>
        <taxon>Hibiscus</taxon>
    </lineage>
</organism>
<dbReference type="Gene3D" id="1.10.510.10">
    <property type="entry name" value="Transferase(Phosphotransferase) domain 1"/>
    <property type="match status" value="1"/>
</dbReference>
<dbReference type="Pfam" id="PF03822">
    <property type="entry name" value="NAF"/>
    <property type="match status" value="1"/>
</dbReference>
<dbReference type="InterPro" id="IPR011009">
    <property type="entry name" value="Kinase-like_dom_sf"/>
</dbReference>
<comment type="similarity">
    <text evidence="2">Belongs to the protein kinase superfamily. CAMK Ser/Thr protein kinase family. SNF1 subfamily.</text>
</comment>
<evidence type="ECO:0000256" key="2">
    <source>
        <dbReference type="ARBA" id="ARBA00006234"/>
    </source>
</evidence>
<dbReference type="EC" id="2.7.11.1" evidence="3"/>
<dbReference type="FunFam" id="3.30.200.20:FF:000042">
    <property type="entry name" value="Aurora kinase A"/>
    <property type="match status" value="1"/>
</dbReference>
<evidence type="ECO:0000256" key="5">
    <source>
        <dbReference type="ARBA" id="ARBA00022679"/>
    </source>
</evidence>
<evidence type="ECO:0000313" key="16">
    <source>
        <dbReference type="EMBL" id="GMJ01637.1"/>
    </source>
</evidence>